<feature type="transmembrane region" description="Helical" evidence="2">
    <location>
        <begin position="307"/>
        <end position="329"/>
    </location>
</feature>
<dbReference type="InterPro" id="IPR002656">
    <property type="entry name" value="Acyl_transf_3_dom"/>
</dbReference>
<feature type="region of interest" description="Disordered" evidence="1">
    <location>
        <begin position="402"/>
        <end position="437"/>
    </location>
</feature>
<keyword evidence="2" id="KW-0812">Transmembrane</keyword>
<evidence type="ECO:0000313" key="5">
    <source>
        <dbReference type="EMBL" id="GEB46600.1"/>
    </source>
</evidence>
<keyword evidence="2" id="KW-0472">Membrane</keyword>
<dbReference type="EMBL" id="BJML01000008">
    <property type="protein sequence ID" value="GEB46600.1"/>
    <property type="molecule type" value="Genomic_DNA"/>
</dbReference>
<evidence type="ECO:0000256" key="2">
    <source>
        <dbReference type="SAM" id="Phobius"/>
    </source>
</evidence>
<dbReference type="Pfam" id="PF19040">
    <property type="entry name" value="SGNH"/>
    <property type="match status" value="1"/>
</dbReference>
<gene>
    <name evidence="5" type="ORF">MTE01_25450</name>
</gene>
<dbReference type="GO" id="GO:0016747">
    <property type="term" value="F:acyltransferase activity, transferring groups other than amino-acyl groups"/>
    <property type="evidence" value="ECO:0007669"/>
    <property type="project" value="InterPro"/>
</dbReference>
<feature type="transmembrane region" description="Helical" evidence="2">
    <location>
        <begin position="361"/>
        <end position="394"/>
    </location>
</feature>
<feature type="transmembrane region" description="Helical" evidence="2">
    <location>
        <begin position="222"/>
        <end position="242"/>
    </location>
</feature>
<evidence type="ECO:0000259" key="3">
    <source>
        <dbReference type="Pfam" id="PF01757"/>
    </source>
</evidence>
<evidence type="ECO:0000256" key="1">
    <source>
        <dbReference type="SAM" id="MobiDB-lite"/>
    </source>
</evidence>
<dbReference type="InterPro" id="IPR043968">
    <property type="entry name" value="SGNH"/>
</dbReference>
<feature type="region of interest" description="Disordered" evidence="1">
    <location>
        <begin position="21"/>
        <end position="53"/>
    </location>
</feature>
<dbReference type="InterPro" id="IPR050879">
    <property type="entry name" value="Acyltransferase_3"/>
</dbReference>
<dbReference type="Pfam" id="PF01757">
    <property type="entry name" value="Acyl_transf_3"/>
    <property type="match status" value="1"/>
</dbReference>
<dbReference type="AlphaFoldDB" id="A0A4Y3QRA4"/>
<keyword evidence="2" id="KW-1133">Transmembrane helix</keyword>
<evidence type="ECO:0000259" key="4">
    <source>
        <dbReference type="Pfam" id="PF19040"/>
    </source>
</evidence>
<protein>
    <recommendedName>
        <fullName evidence="7">Acyltransferase</fullName>
    </recommendedName>
</protein>
<dbReference type="PANTHER" id="PTHR23028">
    <property type="entry name" value="ACETYLTRANSFERASE"/>
    <property type="match status" value="1"/>
</dbReference>
<feature type="compositionally biased region" description="Basic and acidic residues" evidence="1">
    <location>
        <begin position="410"/>
        <end position="426"/>
    </location>
</feature>
<organism evidence="5 6">
    <name type="scientific">Microbacterium testaceum</name>
    <name type="common">Aureobacterium testaceum</name>
    <name type="synonym">Brevibacterium testaceum</name>
    <dbReference type="NCBI Taxonomy" id="2033"/>
    <lineage>
        <taxon>Bacteria</taxon>
        <taxon>Bacillati</taxon>
        <taxon>Actinomycetota</taxon>
        <taxon>Actinomycetes</taxon>
        <taxon>Micrococcales</taxon>
        <taxon>Microbacteriaceae</taxon>
        <taxon>Microbacterium</taxon>
    </lineage>
</organism>
<evidence type="ECO:0008006" key="7">
    <source>
        <dbReference type="Google" id="ProtNLM"/>
    </source>
</evidence>
<dbReference type="PANTHER" id="PTHR23028:SF53">
    <property type="entry name" value="ACYL_TRANSF_3 DOMAIN-CONTAINING PROTEIN"/>
    <property type="match status" value="1"/>
</dbReference>
<dbReference type="Proteomes" id="UP000319525">
    <property type="component" value="Unassembled WGS sequence"/>
</dbReference>
<dbReference type="GO" id="GO:0009103">
    <property type="term" value="P:lipopolysaccharide biosynthetic process"/>
    <property type="evidence" value="ECO:0007669"/>
    <property type="project" value="TreeGrafter"/>
</dbReference>
<feature type="transmembrane region" description="Helical" evidence="2">
    <location>
        <begin position="262"/>
        <end position="278"/>
    </location>
</feature>
<feature type="compositionally biased region" description="Polar residues" evidence="1">
    <location>
        <begin position="25"/>
        <end position="36"/>
    </location>
</feature>
<feature type="transmembrane region" description="Helical" evidence="2">
    <location>
        <begin position="125"/>
        <end position="144"/>
    </location>
</feature>
<feature type="transmembrane region" description="Helical" evidence="2">
    <location>
        <begin position="198"/>
        <end position="215"/>
    </location>
</feature>
<feature type="transmembrane region" description="Helical" evidence="2">
    <location>
        <begin position="502"/>
        <end position="524"/>
    </location>
</feature>
<feature type="transmembrane region" description="Helical" evidence="2">
    <location>
        <begin position="83"/>
        <end position="104"/>
    </location>
</feature>
<feature type="transmembrane region" description="Helical" evidence="2">
    <location>
        <begin position="336"/>
        <end position="355"/>
    </location>
</feature>
<proteinExistence type="predicted"/>
<evidence type="ECO:0000313" key="6">
    <source>
        <dbReference type="Proteomes" id="UP000319525"/>
    </source>
</evidence>
<name>A0A4Y3QRA4_MICTE</name>
<feature type="domain" description="Acyltransferase 3" evidence="3">
    <location>
        <begin position="59"/>
        <end position="389"/>
    </location>
</feature>
<feature type="domain" description="SGNH" evidence="4">
    <location>
        <begin position="597"/>
        <end position="816"/>
    </location>
</feature>
<comment type="caution">
    <text evidence="5">The sequence shown here is derived from an EMBL/GenBank/DDBJ whole genome shotgun (WGS) entry which is preliminary data.</text>
</comment>
<reference evidence="5 6" key="1">
    <citation type="submission" date="2019-06" db="EMBL/GenBank/DDBJ databases">
        <title>Whole genome shotgun sequence of Microbacterium testaceum NBRC 12675.</title>
        <authorList>
            <person name="Hosoyama A."/>
            <person name="Uohara A."/>
            <person name="Ohji S."/>
            <person name="Ichikawa N."/>
        </authorList>
    </citation>
    <scope>NUCLEOTIDE SEQUENCE [LARGE SCALE GENOMIC DNA]</scope>
    <source>
        <strain evidence="5 6">NBRC 12675</strain>
    </source>
</reference>
<dbReference type="GO" id="GO:0016020">
    <property type="term" value="C:membrane"/>
    <property type="evidence" value="ECO:0007669"/>
    <property type="project" value="TreeGrafter"/>
</dbReference>
<sequence>MRIMLAHLAIVGFVPRPGHLRPQACEQSRGSGSTRLSPAVDAGPRGTDVPAPASHVRRDLQGLRAIAVIAVVSTHLTGWPRGGFVGVDVFFVLSGFLVTGILLADLQAEGTVRLGAFFARRVKRLLPAALVVLAVVVGAAFLVFSPVRAESTLVDAVSAAGLLSNWHFGLEGRDYFAATDVSPLQHFWSLSIEEQFSVAWPFLVLLAVAALPVAVRRARGGRVAVGLLAGAVVVASGIVAVVQTPVDPSLSYFSTLTRAGELATGAMIAAAAPVLVRIPAAARALLAWVGLAVIIAAVFLIDPADPFPAPAAALPVLGAALVIGGGIGGDPRHRHLFVLTNPLAVTIGDLSYSLYLWHLPVIVFAGVLLAPGPAATGITVLAMLVLTVATYLGIEQPLHRSPWAARTAHRREPAPAEPERVSEPAPRRASSLASRPAGYIPGQRYYPGSRPMAPVPPEPTKPVAPTPVVRHDAQRMPAPPASGETDDAPAWAAWRARFAPRVAMAGASLAIGTGATALAVMLAYGAPTLPGLPLAAPAAVDVAAEAGDALGTLQGELAAATTAASWPDLRPSLDEVQRASSSANRARDCFTPGVALEAARCTWGSADAPRHLYLVGDSSAMAYAPAFAKLADDSGGAWRVTTVGMYGCRFTDVLLESRDPSVMAACGQRKVDVASMIAAAPADLLVVSNAFTLGRSVDGRDLGAGELASAIASEITGWAPAGRTVYLAPPPHGADLGRCVSPLTGPSACLAGVDDVWTQMETATEVQAAATGDSAISSLPFSCWQGACPAFAGDTPVRYDDTHITPAFAERLTPILRGELAARDLY</sequence>
<feature type="transmembrane region" description="Helical" evidence="2">
    <location>
        <begin position="285"/>
        <end position="301"/>
    </location>
</feature>
<accession>A0A4Y3QRA4</accession>